<dbReference type="AlphaFoldDB" id="K1TCL2"/>
<dbReference type="GO" id="GO:0006542">
    <property type="term" value="P:glutamine biosynthetic process"/>
    <property type="evidence" value="ECO:0007669"/>
    <property type="project" value="TreeGrafter"/>
</dbReference>
<dbReference type="Pfam" id="PF00120">
    <property type="entry name" value="Gln-synt_C"/>
    <property type="match status" value="1"/>
</dbReference>
<protein>
    <submittedName>
        <fullName evidence="3">Glutamine synthetase, type I</fullName>
    </submittedName>
</protein>
<organism evidence="3">
    <name type="scientific">human gut metagenome</name>
    <dbReference type="NCBI Taxonomy" id="408170"/>
    <lineage>
        <taxon>unclassified sequences</taxon>
        <taxon>metagenomes</taxon>
        <taxon>organismal metagenomes</taxon>
    </lineage>
</organism>
<dbReference type="SMART" id="SM01230">
    <property type="entry name" value="Gln-synt_C"/>
    <property type="match status" value="1"/>
</dbReference>
<proteinExistence type="predicted"/>
<dbReference type="PANTHER" id="PTHR43785:SF12">
    <property type="entry name" value="TYPE-1 GLUTAMINE SYNTHETASE 2"/>
    <property type="match status" value="1"/>
</dbReference>
<dbReference type="InterPro" id="IPR008146">
    <property type="entry name" value="Gln_synth_cat_dom"/>
</dbReference>
<evidence type="ECO:0000259" key="2">
    <source>
        <dbReference type="PROSITE" id="PS51987"/>
    </source>
</evidence>
<dbReference type="SUPFAM" id="SSF55931">
    <property type="entry name" value="Glutamine synthetase/guanido kinase"/>
    <property type="match status" value="1"/>
</dbReference>
<dbReference type="InterPro" id="IPR014746">
    <property type="entry name" value="Gln_synth/guanido_kin_cat_dom"/>
</dbReference>
<dbReference type="GO" id="GO:0004356">
    <property type="term" value="F:glutamine synthetase activity"/>
    <property type="evidence" value="ECO:0007669"/>
    <property type="project" value="InterPro"/>
</dbReference>
<dbReference type="EMBL" id="AJWZ01002451">
    <property type="protein sequence ID" value="EKC70922.1"/>
    <property type="molecule type" value="Genomic_DNA"/>
</dbReference>
<evidence type="ECO:0000256" key="1">
    <source>
        <dbReference type="ARBA" id="ARBA00022598"/>
    </source>
</evidence>
<comment type="caution">
    <text evidence="3">The sequence shown here is derived from an EMBL/GenBank/DDBJ whole genome shotgun (WGS) entry which is preliminary data.</text>
</comment>
<feature type="non-terminal residue" evidence="3">
    <location>
        <position position="172"/>
    </location>
</feature>
<gene>
    <name evidence="3" type="ORF">OBE_03650</name>
</gene>
<dbReference type="Gene3D" id="3.30.590.10">
    <property type="entry name" value="Glutamine synthetase/guanido kinase, catalytic domain"/>
    <property type="match status" value="1"/>
</dbReference>
<dbReference type="PROSITE" id="PS51987">
    <property type="entry name" value="GS_CATALYTIC"/>
    <property type="match status" value="1"/>
</dbReference>
<feature type="domain" description="GS catalytic" evidence="2">
    <location>
        <begin position="1"/>
        <end position="172"/>
    </location>
</feature>
<evidence type="ECO:0000313" key="3">
    <source>
        <dbReference type="EMBL" id="EKC70922.1"/>
    </source>
</evidence>
<accession>K1TCL2</accession>
<dbReference type="PANTHER" id="PTHR43785">
    <property type="entry name" value="GAMMA-GLUTAMYLPUTRESCINE SYNTHETASE"/>
    <property type="match status" value="1"/>
</dbReference>
<name>K1TCL2_9ZZZZ</name>
<keyword evidence="1" id="KW-0436">Ligase</keyword>
<sequence>MFPSTGTAKILFQGDIAPDSEAGHFIAGILAHARELTCFCNPIPNSYTRFGSCEAPKYVSWSRQNRSQLVRLPSATGEFCRLELRSPDPSCNPYLVIGLILAAGLDGIEKRMPLPAPVNRNLFHKSAAEGLESLPESLREAITIAAQSDFIAKELPVPLMNKYFEYQTQLCH</sequence>
<reference evidence="3" key="1">
    <citation type="journal article" date="2013" name="Environ. Microbiol.">
        <title>Microbiota from the distal guts of lean and obese adolescents exhibit partial functional redundancy besides clear differences in community structure.</title>
        <authorList>
            <person name="Ferrer M."/>
            <person name="Ruiz A."/>
            <person name="Lanza F."/>
            <person name="Haange S.B."/>
            <person name="Oberbach A."/>
            <person name="Till H."/>
            <person name="Bargiela R."/>
            <person name="Campoy C."/>
            <person name="Segura M.T."/>
            <person name="Richter M."/>
            <person name="von Bergen M."/>
            <person name="Seifert J."/>
            <person name="Suarez A."/>
        </authorList>
    </citation>
    <scope>NUCLEOTIDE SEQUENCE</scope>
</reference>